<accession>V6HS95</accession>
<proteinExistence type="predicted"/>
<dbReference type="RefSeq" id="WP_020985348.1">
    <property type="nucleotide sequence ID" value="NZ_AHMT02000065.1"/>
</dbReference>
<dbReference type="AlphaFoldDB" id="V6HS95"/>
<protein>
    <submittedName>
        <fullName evidence="1">Uncharacterized protein</fullName>
    </submittedName>
</protein>
<dbReference type="Proteomes" id="UP000018747">
    <property type="component" value="Unassembled WGS sequence"/>
</dbReference>
<keyword evidence="2" id="KW-1185">Reference proteome</keyword>
<dbReference type="EMBL" id="AHMT02000065">
    <property type="protein sequence ID" value="EQA60400.1"/>
    <property type="molecule type" value="Genomic_DNA"/>
</dbReference>
<evidence type="ECO:0000313" key="1">
    <source>
        <dbReference type="EMBL" id="EQA60400.1"/>
    </source>
</evidence>
<sequence length="73" mass="8606">MEYKNSFTKDYQNLASLMLENYRKKYLTILEFADFFEAYSDNFLKMLRLQSNRIGSLESVNYTLGSTALEIGR</sequence>
<comment type="caution">
    <text evidence="1">The sequence shown here is derived from an EMBL/GenBank/DDBJ whole genome shotgun (WGS) entry which is preliminary data.</text>
</comment>
<name>V6HS95_9LEPT</name>
<gene>
    <name evidence="1" type="ORF">LEP1GSC062_0300</name>
</gene>
<reference evidence="1" key="1">
    <citation type="submission" date="2013-05" db="EMBL/GenBank/DDBJ databases">
        <authorList>
            <person name="Harkins D.M."/>
            <person name="Durkin A.S."/>
            <person name="Brinkac L.M."/>
            <person name="Haft D.H."/>
            <person name="Selengut J.D."/>
            <person name="Sanka R."/>
            <person name="DePew J."/>
            <person name="Purushe J."/>
            <person name="Hartskeerl R.A."/>
            <person name="Ahmed A."/>
            <person name="van der Linden H."/>
            <person name="Goris M.G.A."/>
            <person name="Vinetz J.M."/>
            <person name="Sutton G.G."/>
            <person name="Nierman W.C."/>
            <person name="Fouts D.E."/>
        </authorList>
    </citation>
    <scope>NUCLEOTIDE SEQUENCE [LARGE SCALE GENOMIC DNA]</scope>
    <source>
        <strain evidence="1">L 60</strain>
    </source>
</reference>
<organism evidence="1 2">
    <name type="scientific">Leptospira alexanderi serovar Manhao 3 str. L 60</name>
    <dbReference type="NCBI Taxonomy" id="1049759"/>
    <lineage>
        <taxon>Bacteria</taxon>
        <taxon>Pseudomonadati</taxon>
        <taxon>Spirochaetota</taxon>
        <taxon>Spirochaetia</taxon>
        <taxon>Leptospirales</taxon>
        <taxon>Leptospiraceae</taxon>
        <taxon>Leptospira</taxon>
    </lineage>
</organism>
<evidence type="ECO:0000313" key="2">
    <source>
        <dbReference type="Proteomes" id="UP000018747"/>
    </source>
</evidence>